<evidence type="ECO:0000256" key="3">
    <source>
        <dbReference type="SAM" id="MobiDB-lite"/>
    </source>
</evidence>
<dbReference type="AlphaFoldDB" id="A0A2T9Y368"/>
<dbReference type="Gene3D" id="2.40.50.40">
    <property type="match status" value="1"/>
</dbReference>
<name>A0A2T9Y368_9FUNG</name>
<evidence type="ECO:0000313" key="5">
    <source>
        <dbReference type="EMBL" id="PVU86799.1"/>
    </source>
</evidence>
<accession>A0A2T9Y368</accession>
<protein>
    <recommendedName>
        <fullName evidence="4">Chromo shadow domain-containing protein</fullName>
    </recommendedName>
</protein>
<feature type="region of interest" description="Disordered" evidence="3">
    <location>
        <begin position="1"/>
        <end position="36"/>
    </location>
</feature>
<feature type="region of interest" description="Disordered" evidence="3">
    <location>
        <begin position="81"/>
        <end position="103"/>
    </location>
</feature>
<dbReference type="STRING" id="133385.A0A2T9Y368"/>
<feature type="domain" description="Chromo shadow" evidence="4">
    <location>
        <begin position="116"/>
        <end position="182"/>
    </location>
</feature>
<dbReference type="SMART" id="SM00300">
    <property type="entry name" value="ChSh"/>
    <property type="match status" value="1"/>
</dbReference>
<proteinExistence type="predicted"/>
<feature type="compositionally biased region" description="Basic and acidic residues" evidence="3">
    <location>
        <begin position="11"/>
        <end position="25"/>
    </location>
</feature>
<evidence type="ECO:0000313" key="6">
    <source>
        <dbReference type="Proteomes" id="UP000245383"/>
    </source>
</evidence>
<comment type="caution">
    <text evidence="5">The sequence shown here is derived from an EMBL/GenBank/DDBJ whole genome shotgun (WGS) entry which is preliminary data.</text>
</comment>
<reference evidence="5 6" key="1">
    <citation type="journal article" date="2018" name="MBio">
        <title>Comparative Genomics Reveals the Core Gene Toolbox for the Fungus-Insect Symbiosis.</title>
        <authorList>
            <person name="Wang Y."/>
            <person name="Stata M."/>
            <person name="Wang W."/>
            <person name="Stajich J.E."/>
            <person name="White M.M."/>
            <person name="Moncalvo J.M."/>
        </authorList>
    </citation>
    <scope>NUCLEOTIDE SEQUENCE [LARGE SCALE GENOMIC DNA]</scope>
    <source>
        <strain evidence="5 6">SWE-8-4</strain>
    </source>
</reference>
<comment type="subcellular location">
    <subcellularLocation>
        <location evidence="1">Nucleus</location>
    </subcellularLocation>
</comment>
<dbReference type="CDD" id="cd18657">
    <property type="entry name" value="CSD_Swi6"/>
    <property type="match status" value="1"/>
</dbReference>
<keyword evidence="2" id="KW-0539">Nucleus</keyword>
<gene>
    <name evidence="5" type="ORF">BB561_006539</name>
</gene>
<dbReference type="OrthoDB" id="2162520at2759"/>
<dbReference type="SUPFAM" id="SSF54160">
    <property type="entry name" value="Chromo domain-like"/>
    <property type="match status" value="1"/>
</dbReference>
<evidence type="ECO:0000256" key="2">
    <source>
        <dbReference type="ARBA" id="ARBA00023242"/>
    </source>
</evidence>
<sequence length="185" mass="21204">MSVNGSNDFDLPSRENTPKLDKGQNNEEITSSNEEDVYNVEKLCDHKYNAMSEGLVDMYWQELQAKGILKDEIMNPSKIKKRPLSTGKAMGSVKESAKKRTLNDSRAEPIELEGEAFPPEDESWESYIDFIEAIDRVPEIGLMIYVKWKSGKKSVHPSSVINKRCPQKIIKFYEERLRFTGVPQE</sequence>
<evidence type="ECO:0000256" key="1">
    <source>
        <dbReference type="ARBA" id="ARBA00004123"/>
    </source>
</evidence>
<dbReference type="GO" id="GO:0005634">
    <property type="term" value="C:nucleus"/>
    <property type="evidence" value="ECO:0007669"/>
    <property type="project" value="UniProtKB-SubCell"/>
</dbReference>
<evidence type="ECO:0000259" key="4">
    <source>
        <dbReference type="SMART" id="SM00300"/>
    </source>
</evidence>
<dbReference type="EMBL" id="MBFR01000603">
    <property type="protein sequence ID" value="PVU86799.1"/>
    <property type="molecule type" value="Genomic_DNA"/>
</dbReference>
<organism evidence="5 6">
    <name type="scientific">Smittium simulii</name>
    <dbReference type="NCBI Taxonomy" id="133385"/>
    <lineage>
        <taxon>Eukaryota</taxon>
        <taxon>Fungi</taxon>
        <taxon>Fungi incertae sedis</taxon>
        <taxon>Zoopagomycota</taxon>
        <taxon>Kickxellomycotina</taxon>
        <taxon>Harpellomycetes</taxon>
        <taxon>Harpellales</taxon>
        <taxon>Legeriomycetaceae</taxon>
        <taxon>Smittium</taxon>
    </lineage>
</organism>
<dbReference type="InterPro" id="IPR008251">
    <property type="entry name" value="Chromo_shadow_dom"/>
</dbReference>
<keyword evidence="6" id="KW-1185">Reference proteome</keyword>
<dbReference type="InterPro" id="IPR016197">
    <property type="entry name" value="Chromo-like_dom_sf"/>
</dbReference>
<dbReference type="Pfam" id="PF01393">
    <property type="entry name" value="Chromo_shadow"/>
    <property type="match status" value="1"/>
</dbReference>
<dbReference type="Proteomes" id="UP000245383">
    <property type="component" value="Unassembled WGS sequence"/>
</dbReference>